<name>A0ABN1GTL4_9CAUL</name>
<keyword evidence="1" id="KW-0812">Transmembrane</keyword>
<feature type="transmembrane region" description="Helical" evidence="1">
    <location>
        <begin position="12"/>
        <end position="33"/>
    </location>
</feature>
<evidence type="ECO:0000313" key="3">
    <source>
        <dbReference type="Proteomes" id="UP001501352"/>
    </source>
</evidence>
<organism evidence="2 3">
    <name type="scientific">Brevundimonas kwangchunensis</name>
    <dbReference type="NCBI Taxonomy" id="322163"/>
    <lineage>
        <taxon>Bacteria</taxon>
        <taxon>Pseudomonadati</taxon>
        <taxon>Pseudomonadota</taxon>
        <taxon>Alphaproteobacteria</taxon>
        <taxon>Caulobacterales</taxon>
        <taxon>Caulobacteraceae</taxon>
        <taxon>Brevundimonas</taxon>
    </lineage>
</organism>
<keyword evidence="1" id="KW-0472">Membrane</keyword>
<sequence length="95" mass="10397">MEETRTRSWRTLRWTLFGVWLVAALVAMVFALAPALSALGLPPDRVNFGPAMVTGAPWTLPLPFLQLDSVTNLAIIFVAHLLNIPLGLMLARGDD</sequence>
<proteinExistence type="predicted"/>
<evidence type="ECO:0000313" key="2">
    <source>
        <dbReference type="EMBL" id="GAA0619157.1"/>
    </source>
</evidence>
<dbReference type="EMBL" id="BAAAGA010000002">
    <property type="protein sequence ID" value="GAA0619157.1"/>
    <property type="molecule type" value="Genomic_DNA"/>
</dbReference>
<protein>
    <submittedName>
        <fullName evidence="2">Uncharacterized protein</fullName>
    </submittedName>
</protein>
<keyword evidence="3" id="KW-1185">Reference proteome</keyword>
<keyword evidence="1" id="KW-1133">Transmembrane helix</keyword>
<comment type="caution">
    <text evidence="2">The sequence shown here is derived from an EMBL/GenBank/DDBJ whole genome shotgun (WGS) entry which is preliminary data.</text>
</comment>
<accession>A0ABN1GTL4</accession>
<dbReference type="Proteomes" id="UP001501352">
    <property type="component" value="Unassembled WGS sequence"/>
</dbReference>
<gene>
    <name evidence="2" type="ORF">GCM10009422_13280</name>
</gene>
<feature type="transmembrane region" description="Helical" evidence="1">
    <location>
        <begin position="70"/>
        <end position="91"/>
    </location>
</feature>
<reference evidence="2 3" key="1">
    <citation type="journal article" date="2019" name="Int. J. Syst. Evol. Microbiol.">
        <title>The Global Catalogue of Microorganisms (GCM) 10K type strain sequencing project: providing services to taxonomists for standard genome sequencing and annotation.</title>
        <authorList>
            <consortium name="The Broad Institute Genomics Platform"/>
            <consortium name="The Broad Institute Genome Sequencing Center for Infectious Disease"/>
            <person name="Wu L."/>
            <person name="Ma J."/>
        </authorList>
    </citation>
    <scope>NUCLEOTIDE SEQUENCE [LARGE SCALE GENOMIC DNA]</scope>
    <source>
        <strain evidence="2 3">JCM 12928</strain>
    </source>
</reference>
<evidence type="ECO:0000256" key="1">
    <source>
        <dbReference type="SAM" id="Phobius"/>
    </source>
</evidence>
<dbReference type="RefSeq" id="WP_343791946.1">
    <property type="nucleotide sequence ID" value="NZ_BAAAGA010000002.1"/>
</dbReference>